<keyword evidence="3" id="KW-0223">Dioxygenase</keyword>
<evidence type="ECO:0000313" key="3">
    <source>
        <dbReference type="EMBL" id="MDY0748979.1"/>
    </source>
</evidence>
<dbReference type="EMBL" id="JAXCLA010000013">
    <property type="protein sequence ID" value="MDY0748979.1"/>
    <property type="molecule type" value="Genomic_DNA"/>
</dbReference>
<dbReference type="Proteomes" id="UP001285263">
    <property type="component" value="Unassembled WGS sequence"/>
</dbReference>
<dbReference type="CDD" id="cd07950">
    <property type="entry name" value="Gallate_Doxase_N"/>
    <property type="match status" value="1"/>
</dbReference>
<dbReference type="Pfam" id="PF07746">
    <property type="entry name" value="LigA"/>
    <property type="match status" value="1"/>
</dbReference>
<dbReference type="NCBIfam" id="NF009902">
    <property type="entry name" value="PRK13365.1"/>
    <property type="match status" value="1"/>
</dbReference>
<keyword evidence="3" id="KW-0560">Oxidoreductase</keyword>
<dbReference type="EC" id="1.13.11.57" evidence="3"/>
<protein>
    <submittedName>
        <fullName evidence="3">Gallate dioxygenase</fullName>
        <ecNumber evidence="3">1.13.11.57</ecNumber>
    </submittedName>
</protein>
<dbReference type="Gene3D" id="3.40.830.10">
    <property type="entry name" value="LigB-like"/>
    <property type="match status" value="1"/>
</dbReference>
<dbReference type="InterPro" id="IPR011986">
    <property type="entry name" value="Xdiol_dOase_LigA"/>
</dbReference>
<dbReference type="Pfam" id="PF02900">
    <property type="entry name" value="LigB"/>
    <property type="match status" value="1"/>
</dbReference>
<reference evidence="3 4" key="1">
    <citation type="submission" date="2023-11" db="EMBL/GenBank/DDBJ databases">
        <title>Paucibacter sp. nov., isolated from fresh soil in Korea.</title>
        <authorList>
            <person name="Le N.T.T."/>
        </authorList>
    </citation>
    <scope>NUCLEOTIDE SEQUENCE [LARGE SCALE GENOMIC DNA]</scope>
    <source>
        <strain evidence="3 4">R3-3</strain>
    </source>
</reference>
<keyword evidence="4" id="KW-1185">Reference proteome</keyword>
<name>A0ABU5DTV9_9BURK</name>
<sequence length="426" mass="47443">MATIIGGIAASHTPTIGFAFDRDKRDDPVWAPIFSAFAPVQQWLDAKKPDVLLMIYNDHITSFFFDHYSAFALGTGEQWAPADEGGGARALPPAQGDPAFAAHLGRSLMADEFDMSFFQQRPLDHGCFSPLSVLSRHDGKTWPQRLVPLQIGVLQFPIPTARRCFKLGQALRRAIESYPQDIKVAIVATGGLSHQVHGERAGFNNTEWDQRFLDLFETDPEQLAALTHAQYAELGGLEGSEVIMWLVMRGALARRVNCLHRSYYLPSMAGIATAIYENAEEPPREPSRADEQLAGIEHLPGTYPFTIERGVQGYRVNAFLHELIVPERRAAFLADEETEYERAALSEAERDLIRRRDWRGLIRYGAIFFVLEKLGAVVGVSNLHIYAAMRGETLEAFQATRNTKALYSVAGEGAGPLNWDDKSPTR</sequence>
<feature type="domain" description="Extradiol ring-cleavage dioxygenase class III enzyme subunit B" evidence="1">
    <location>
        <begin position="8"/>
        <end position="273"/>
    </location>
</feature>
<dbReference type="SUPFAM" id="SSF48076">
    <property type="entry name" value="LigA subunit of an aromatic-ring-opening dioxygenase LigAB"/>
    <property type="match status" value="1"/>
</dbReference>
<accession>A0ABU5DTV9</accession>
<dbReference type="InterPro" id="IPR004183">
    <property type="entry name" value="Xdiol_dOase_suB"/>
</dbReference>
<proteinExistence type="predicted"/>
<dbReference type="InterPro" id="IPR036622">
    <property type="entry name" value="LigA_sf"/>
</dbReference>
<dbReference type="RefSeq" id="WP_320426949.1">
    <property type="nucleotide sequence ID" value="NZ_JAXCLA010000013.1"/>
</dbReference>
<dbReference type="Gene3D" id="1.10.700.10">
    <property type="entry name" value="Dioxygenase LigAB, LigA subunit"/>
    <property type="match status" value="1"/>
</dbReference>
<feature type="domain" description="Extradiol ring-cleavage dioxygenase LigAB LigA subunit" evidence="2">
    <location>
        <begin position="317"/>
        <end position="402"/>
    </location>
</feature>
<comment type="caution">
    <text evidence="3">The sequence shown here is derived from an EMBL/GenBank/DDBJ whole genome shotgun (WGS) entry which is preliminary data.</text>
</comment>
<evidence type="ECO:0000259" key="1">
    <source>
        <dbReference type="Pfam" id="PF02900"/>
    </source>
</evidence>
<evidence type="ECO:0000313" key="4">
    <source>
        <dbReference type="Proteomes" id="UP001285263"/>
    </source>
</evidence>
<gene>
    <name evidence="3" type="ORF">SNE35_31060</name>
</gene>
<dbReference type="SUPFAM" id="SSF53213">
    <property type="entry name" value="LigB-like"/>
    <property type="match status" value="1"/>
</dbReference>
<dbReference type="NCBIfam" id="NF009904">
    <property type="entry name" value="PRK13367.1"/>
    <property type="match status" value="1"/>
</dbReference>
<organism evidence="3 4">
    <name type="scientific">Roseateles agri</name>
    <dbReference type="NCBI Taxonomy" id="3098619"/>
    <lineage>
        <taxon>Bacteria</taxon>
        <taxon>Pseudomonadati</taxon>
        <taxon>Pseudomonadota</taxon>
        <taxon>Betaproteobacteria</taxon>
        <taxon>Burkholderiales</taxon>
        <taxon>Sphaerotilaceae</taxon>
        <taxon>Roseateles</taxon>
    </lineage>
</organism>
<dbReference type="InterPro" id="IPR034939">
    <property type="entry name" value="Gallate_Doxase_N"/>
</dbReference>
<evidence type="ECO:0000259" key="2">
    <source>
        <dbReference type="Pfam" id="PF07746"/>
    </source>
</evidence>
<dbReference type="GO" id="GO:0036238">
    <property type="term" value="F:gallate dioxygenase activity"/>
    <property type="evidence" value="ECO:0007669"/>
    <property type="project" value="UniProtKB-EC"/>
</dbReference>